<reference evidence="1 2" key="1">
    <citation type="submission" date="2018-03" db="EMBL/GenBank/DDBJ databases">
        <title>The ancient ancestry and fast evolution of plastids.</title>
        <authorList>
            <person name="Moore K.R."/>
            <person name="Magnabosco C."/>
            <person name="Momper L."/>
            <person name="Gold D.A."/>
            <person name="Bosak T."/>
            <person name="Fournier G.P."/>
        </authorList>
    </citation>
    <scope>NUCLEOTIDE SEQUENCE [LARGE SCALE GENOMIC DNA]</scope>
    <source>
        <strain evidence="1 2">CCALA 037</strain>
    </source>
</reference>
<dbReference type="RefSeq" id="WP_106304422.1">
    <property type="nucleotide sequence ID" value="NZ_PVWO01000121.1"/>
</dbReference>
<gene>
    <name evidence="1" type="ORF">C7B77_11550</name>
</gene>
<dbReference type="AlphaFoldDB" id="A0A2T1GFV6"/>
<evidence type="ECO:0000313" key="1">
    <source>
        <dbReference type="EMBL" id="PSB56521.1"/>
    </source>
</evidence>
<sequence length="167" mass="18503">MIVNILLQSIRTSKNLWFVSIVVAILCTFIGQTAAANFLEIAASSSRVSVPPTANGVYLYGESERPDVVGKEYMVFETMGNKTIGAFYLPQSEFSCFYGKFKGSRLNVTLIDAYDLKKYKLTLALNPNGLTASKQPMMGEPTYQPLGTISHNDLQILNACKQQLQKF</sequence>
<name>A0A2T1GFV6_9CYAN</name>
<comment type="caution">
    <text evidence="1">The sequence shown here is derived from an EMBL/GenBank/DDBJ whole genome shotgun (WGS) entry which is preliminary data.</text>
</comment>
<proteinExistence type="predicted"/>
<keyword evidence="2" id="KW-1185">Reference proteome</keyword>
<evidence type="ECO:0000313" key="2">
    <source>
        <dbReference type="Proteomes" id="UP000238937"/>
    </source>
</evidence>
<organism evidence="1 2">
    <name type="scientific">Chamaesiphon polymorphus CCALA 037</name>
    <dbReference type="NCBI Taxonomy" id="2107692"/>
    <lineage>
        <taxon>Bacteria</taxon>
        <taxon>Bacillati</taxon>
        <taxon>Cyanobacteriota</taxon>
        <taxon>Cyanophyceae</taxon>
        <taxon>Gomontiellales</taxon>
        <taxon>Chamaesiphonaceae</taxon>
        <taxon>Chamaesiphon</taxon>
    </lineage>
</organism>
<dbReference type="OrthoDB" id="422458at2"/>
<dbReference type="EMBL" id="PVWO01000121">
    <property type="protein sequence ID" value="PSB56521.1"/>
    <property type="molecule type" value="Genomic_DNA"/>
</dbReference>
<dbReference type="Proteomes" id="UP000238937">
    <property type="component" value="Unassembled WGS sequence"/>
</dbReference>
<accession>A0A2T1GFV6</accession>
<protein>
    <submittedName>
        <fullName evidence="1">Uncharacterized protein</fullName>
    </submittedName>
</protein>